<dbReference type="RefSeq" id="WP_006011342.1">
    <property type="nucleotide sequence ID" value="NZ_AUAV01000012.1"/>
</dbReference>
<dbReference type="SUPFAM" id="SSF53187">
    <property type="entry name" value="Zn-dependent exopeptidases"/>
    <property type="match status" value="1"/>
</dbReference>
<keyword evidence="2" id="KW-1185">Reference proteome</keyword>
<organism evidence="1 2">
    <name type="scientific">Brumicola pallidula DSM 14239 = ACAM 615</name>
    <dbReference type="NCBI Taxonomy" id="1121922"/>
    <lineage>
        <taxon>Bacteria</taxon>
        <taxon>Pseudomonadati</taxon>
        <taxon>Pseudomonadota</taxon>
        <taxon>Gammaproteobacteria</taxon>
        <taxon>Alteromonadales</taxon>
        <taxon>Alteromonadaceae</taxon>
        <taxon>Brumicola</taxon>
    </lineage>
</organism>
<dbReference type="InterPro" id="IPR007709">
    <property type="entry name" value="N-FG_amidohydro"/>
</dbReference>
<accession>K6Y820</accession>
<protein>
    <recommendedName>
        <fullName evidence="3">N-formylglutamate amidohydrolase</fullName>
    </recommendedName>
</protein>
<dbReference type="Pfam" id="PF05013">
    <property type="entry name" value="FGase"/>
    <property type="match status" value="1"/>
</dbReference>
<evidence type="ECO:0000313" key="2">
    <source>
        <dbReference type="Proteomes" id="UP000006251"/>
    </source>
</evidence>
<reference evidence="2" key="1">
    <citation type="journal article" date="2014" name="Environ. Microbiol.">
        <title>Comparative genomics of the marine bacterial genus Glaciecola reveals the high degree of genomic diversity and genomic characteristic for cold adaptation.</title>
        <authorList>
            <person name="Qin Q.L."/>
            <person name="Xie B.B."/>
            <person name="Yu Y."/>
            <person name="Shu Y.L."/>
            <person name="Rong J.C."/>
            <person name="Zhang Y.J."/>
            <person name="Zhao D.L."/>
            <person name="Chen X.L."/>
            <person name="Zhang X.Y."/>
            <person name="Chen B."/>
            <person name="Zhou B.C."/>
            <person name="Zhang Y.Z."/>
        </authorList>
    </citation>
    <scope>NUCLEOTIDE SEQUENCE [LARGE SCALE GENOMIC DNA]</scope>
    <source>
        <strain evidence="2">ACAM 615</strain>
    </source>
</reference>
<dbReference type="AlphaFoldDB" id="K6Y820"/>
<dbReference type="Gene3D" id="3.40.630.40">
    <property type="entry name" value="Zn-dependent exopeptidases"/>
    <property type="match status" value="1"/>
</dbReference>
<dbReference type="OrthoDB" id="8716700at2"/>
<sequence length="285" mass="32579">MIQTYSVREPEAQSVIPLLFDSPHSGIQFPADFSCCASIEQLKTGWDAFVDELWEGVVLHGAVLQRAHYSRMFIDLNRAIDDIDPMLLASPSSECKPTQYSERGMGLIRRFALPGVALYSQPLEIDEIKMRVRDYYLPYHNALRNKLNILHERFGQVWHVDCHSMKSKGNTMNIDSGESRPDVILGDNDGLACDPQFVQTVEDAFTRLGYKVVRNIPYKGGYLVTHHAKPDVGRHSLQIEINRALYMDEKQHKPNEQFALLRKDLDSVACTMASYIREHLQLDKQ</sequence>
<gene>
    <name evidence="1" type="ORF">GPAL_2043</name>
</gene>
<evidence type="ECO:0008006" key="3">
    <source>
        <dbReference type="Google" id="ProtNLM"/>
    </source>
</evidence>
<name>K6Y820_9ALTE</name>
<dbReference type="Proteomes" id="UP000006251">
    <property type="component" value="Unassembled WGS sequence"/>
</dbReference>
<comment type="caution">
    <text evidence="1">The sequence shown here is derived from an EMBL/GenBank/DDBJ whole genome shotgun (WGS) entry which is preliminary data.</text>
</comment>
<dbReference type="EMBL" id="BAEQ01000036">
    <property type="protein sequence ID" value="GAC28904.1"/>
    <property type="molecule type" value="Genomic_DNA"/>
</dbReference>
<proteinExistence type="predicted"/>
<dbReference type="STRING" id="1121922.GCA_000428905_02415"/>
<evidence type="ECO:0000313" key="1">
    <source>
        <dbReference type="EMBL" id="GAC28904.1"/>
    </source>
</evidence>